<name>A0A840ATI0_9HYPH</name>
<reference evidence="3 4" key="1">
    <citation type="submission" date="2020-08" db="EMBL/GenBank/DDBJ databases">
        <title>Genomic Encyclopedia of Type Strains, Phase IV (KMG-IV): sequencing the most valuable type-strain genomes for metagenomic binning, comparative biology and taxonomic classification.</title>
        <authorList>
            <person name="Goeker M."/>
        </authorList>
    </citation>
    <scope>NUCLEOTIDE SEQUENCE [LARGE SCALE GENOMIC DNA]</scope>
    <source>
        <strain evidence="3 4">DSM 25966</strain>
    </source>
</reference>
<dbReference type="GO" id="GO:0016020">
    <property type="term" value="C:membrane"/>
    <property type="evidence" value="ECO:0007669"/>
    <property type="project" value="TreeGrafter"/>
</dbReference>
<keyword evidence="1" id="KW-0378">Hydrolase</keyword>
<dbReference type="AlphaFoldDB" id="A0A840ATI0"/>
<dbReference type="InterPro" id="IPR029058">
    <property type="entry name" value="AB_hydrolase_fold"/>
</dbReference>
<evidence type="ECO:0000313" key="4">
    <source>
        <dbReference type="Proteomes" id="UP000553963"/>
    </source>
</evidence>
<evidence type="ECO:0000256" key="1">
    <source>
        <dbReference type="ARBA" id="ARBA00022801"/>
    </source>
</evidence>
<proteinExistence type="predicted"/>
<dbReference type="PANTHER" id="PTHR43798:SF31">
    <property type="entry name" value="AB HYDROLASE SUPERFAMILY PROTEIN YCLE"/>
    <property type="match status" value="1"/>
</dbReference>
<sequence>MGTKQTIHTSRADIAVRTSAGTGLPLILLHGNSSCKEVFTRQMEGSVGEAYNLVAIDLPGHGASSDAFDPAATYSISGYAETVLEVIAALGIKRAAIYGWSLGGHVAIDLIPRFAGLAGVMITGTPPIRPTLESFQAGFKPEPVAALFGQETLSEAEMDAFARAVYGSADSAAFRAALARTDGRARRMMIENIFNGQTADQRQIVETSDIPVAIIDGAHDPFVNLDYVAGLSIPSLWESHCFILRGAAHAPFLTHADRFDPILARFAADVAKRTARRRRAPKGAAAA</sequence>
<dbReference type="PRINTS" id="PR00111">
    <property type="entry name" value="ABHYDROLASE"/>
</dbReference>
<dbReference type="RefSeq" id="WP_183400136.1">
    <property type="nucleotide sequence ID" value="NZ_JACIDS010000004.1"/>
</dbReference>
<dbReference type="Pfam" id="PF12697">
    <property type="entry name" value="Abhydrolase_6"/>
    <property type="match status" value="1"/>
</dbReference>
<dbReference type="PANTHER" id="PTHR43798">
    <property type="entry name" value="MONOACYLGLYCEROL LIPASE"/>
    <property type="match status" value="1"/>
</dbReference>
<organism evidence="3 4">
    <name type="scientific">Kaistia hirudinis</name>
    <dbReference type="NCBI Taxonomy" id="1293440"/>
    <lineage>
        <taxon>Bacteria</taxon>
        <taxon>Pseudomonadati</taxon>
        <taxon>Pseudomonadota</taxon>
        <taxon>Alphaproteobacteria</taxon>
        <taxon>Hyphomicrobiales</taxon>
        <taxon>Kaistiaceae</taxon>
        <taxon>Kaistia</taxon>
    </lineage>
</organism>
<evidence type="ECO:0000313" key="3">
    <source>
        <dbReference type="EMBL" id="MBB3932518.1"/>
    </source>
</evidence>
<feature type="domain" description="AB hydrolase-1" evidence="2">
    <location>
        <begin position="26"/>
        <end position="259"/>
    </location>
</feature>
<protein>
    <submittedName>
        <fullName evidence="3">Pimeloyl-ACP methyl ester carboxylesterase</fullName>
    </submittedName>
</protein>
<dbReference type="EMBL" id="JACIDS010000004">
    <property type="protein sequence ID" value="MBB3932518.1"/>
    <property type="molecule type" value="Genomic_DNA"/>
</dbReference>
<accession>A0A840ATI0</accession>
<dbReference type="InterPro" id="IPR000073">
    <property type="entry name" value="AB_hydrolase_1"/>
</dbReference>
<dbReference type="Gene3D" id="3.40.50.1820">
    <property type="entry name" value="alpha/beta hydrolase"/>
    <property type="match status" value="1"/>
</dbReference>
<dbReference type="InterPro" id="IPR050266">
    <property type="entry name" value="AB_hydrolase_sf"/>
</dbReference>
<keyword evidence="4" id="KW-1185">Reference proteome</keyword>
<dbReference type="Proteomes" id="UP000553963">
    <property type="component" value="Unassembled WGS sequence"/>
</dbReference>
<evidence type="ECO:0000259" key="2">
    <source>
        <dbReference type="Pfam" id="PF12697"/>
    </source>
</evidence>
<gene>
    <name evidence="3" type="ORF">GGR25_003576</name>
</gene>
<dbReference type="GO" id="GO:0016787">
    <property type="term" value="F:hydrolase activity"/>
    <property type="evidence" value="ECO:0007669"/>
    <property type="project" value="UniProtKB-KW"/>
</dbReference>
<dbReference type="SUPFAM" id="SSF53474">
    <property type="entry name" value="alpha/beta-Hydrolases"/>
    <property type="match status" value="1"/>
</dbReference>
<comment type="caution">
    <text evidence="3">The sequence shown here is derived from an EMBL/GenBank/DDBJ whole genome shotgun (WGS) entry which is preliminary data.</text>
</comment>